<dbReference type="InterPro" id="IPR003661">
    <property type="entry name" value="HisK_dim/P_dom"/>
</dbReference>
<reference evidence="10" key="1">
    <citation type="submission" date="2022-07" db="EMBL/GenBank/DDBJ databases">
        <title>Enhanced cultured diversity of the mouse gut microbiota enables custom-made synthetic communities.</title>
        <authorList>
            <person name="Afrizal A."/>
        </authorList>
    </citation>
    <scope>NUCLEOTIDE SEQUENCE</scope>
    <source>
        <strain evidence="10">DSM 29186</strain>
    </source>
</reference>
<dbReference type="Pfam" id="PF13426">
    <property type="entry name" value="PAS_9"/>
    <property type="match status" value="2"/>
</dbReference>
<feature type="non-terminal residue" evidence="10">
    <location>
        <position position="1"/>
    </location>
</feature>
<dbReference type="InterPro" id="IPR000014">
    <property type="entry name" value="PAS"/>
</dbReference>
<dbReference type="CDD" id="cd00082">
    <property type="entry name" value="HisKA"/>
    <property type="match status" value="1"/>
</dbReference>
<dbReference type="Gene3D" id="3.30.565.10">
    <property type="entry name" value="Histidine kinase-like ATPase, C-terminal domain"/>
    <property type="match status" value="1"/>
</dbReference>
<dbReference type="RefSeq" id="WP_257560842.1">
    <property type="nucleotide sequence ID" value="NZ_JANKBY010000434.1"/>
</dbReference>
<evidence type="ECO:0000256" key="2">
    <source>
        <dbReference type="ARBA" id="ARBA00004370"/>
    </source>
</evidence>
<keyword evidence="4" id="KW-0597">Phosphoprotein</keyword>
<comment type="subcellular location">
    <subcellularLocation>
        <location evidence="2">Membrane</location>
    </subcellularLocation>
</comment>
<dbReference type="CDD" id="cd00130">
    <property type="entry name" value="PAS"/>
    <property type="match status" value="1"/>
</dbReference>
<dbReference type="SUPFAM" id="SSF55874">
    <property type="entry name" value="ATPase domain of HSP90 chaperone/DNA topoisomerase II/histidine kinase"/>
    <property type="match status" value="1"/>
</dbReference>
<feature type="domain" description="PAS" evidence="9">
    <location>
        <begin position="26"/>
        <end position="69"/>
    </location>
</feature>
<dbReference type="AlphaFoldDB" id="A0A9X2MC60"/>
<feature type="domain" description="Histidine kinase" evidence="8">
    <location>
        <begin position="464"/>
        <end position="685"/>
    </location>
</feature>
<dbReference type="InterPro" id="IPR005467">
    <property type="entry name" value="His_kinase_dom"/>
</dbReference>
<dbReference type="CDD" id="cd16922">
    <property type="entry name" value="HATPase_EvgS-ArcB-TorS-like"/>
    <property type="match status" value="1"/>
</dbReference>
<dbReference type="PRINTS" id="PR00344">
    <property type="entry name" value="BCTRLSENSOR"/>
</dbReference>
<dbReference type="GO" id="GO:0005524">
    <property type="term" value="F:ATP binding"/>
    <property type="evidence" value="ECO:0007669"/>
    <property type="project" value="UniProtKB-KW"/>
</dbReference>
<dbReference type="NCBIfam" id="TIGR00229">
    <property type="entry name" value="sensory_box"/>
    <property type="match status" value="2"/>
</dbReference>
<accession>A0A9X2MC60</accession>
<dbReference type="Pfam" id="PF00512">
    <property type="entry name" value="HisKA"/>
    <property type="match status" value="1"/>
</dbReference>
<evidence type="ECO:0000256" key="3">
    <source>
        <dbReference type="ARBA" id="ARBA00012438"/>
    </source>
</evidence>
<keyword evidence="7" id="KW-0902">Two-component regulatory system</keyword>
<dbReference type="Proteomes" id="UP001140817">
    <property type="component" value="Unassembled WGS sequence"/>
</dbReference>
<comment type="caution">
    <text evidence="10">The sequence shown here is derived from an EMBL/GenBank/DDBJ whole genome shotgun (WGS) entry which is preliminary data.</text>
</comment>
<dbReference type="SUPFAM" id="SSF47384">
    <property type="entry name" value="Homodimeric domain of signal transducing histidine kinase"/>
    <property type="match status" value="1"/>
</dbReference>
<evidence type="ECO:0000259" key="9">
    <source>
        <dbReference type="PROSITE" id="PS50112"/>
    </source>
</evidence>
<dbReference type="InterPro" id="IPR003594">
    <property type="entry name" value="HATPase_dom"/>
</dbReference>
<comment type="catalytic activity">
    <reaction evidence="1">
        <text>ATP + protein L-histidine = ADP + protein N-phospho-L-histidine.</text>
        <dbReference type="EC" id="2.7.13.3"/>
    </reaction>
</comment>
<evidence type="ECO:0000313" key="11">
    <source>
        <dbReference type="Proteomes" id="UP001140817"/>
    </source>
</evidence>
<proteinExistence type="predicted"/>
<evidence type="ECO:0000256" key="1">
    <source>
        <dbReference type="ARBA" id="ARBA00000085"/>
    </source>
</evidence>
<dbReference type="EC" id="2.7.13.3" evidence="3"/>
<feature type="domain" description="PAS" evidence="9">
    <location>
        <begin position="327"/>
        <end position="397"/>
    </location>
</feature>
<dbReference type="SMART" id="SM00387">
    <property type="entry name" value="HATPase_c"/>
    <property type="match status" value="1"/>
</dbReference>
<dbReference type="InterPro" id="IPR036890">
    <property type="entry name" value="HATPase_C_sf"/>
</dbReference>
<evidence type="ECO:0000256" key="4">
    <source>
        <dbReference type="ARBA" id="ARBA00022553"/>
    </source>
</evidence>
<dbReference type="SMART" id="SM00091">
    <property type="entry name" value="PAS"/>
    <property type="match status" value="2"/>
</dbReference>
<gene>
    <name evidence="10" type="ORF">NSA58_18920</name>
</gene>
<protein>
    <recommendedName>
        <fullName evidence="3">histidine kinase</fullName>
        <ecNumber evidence="3">2.7.13.3</ecNumber>
    </recommendedName>
</protein>
<dbReference type="PROSITE" id="PS50109">
    <property type="entry name" value="HIS_KIN"/>
    <property type="match status" value="1"/>
</dbReference>
<dbReference type="Gene3D" id="1.10.287.130">
    <property type="match status" value="1"/>
</dbReference>
<dbReference type="PROSITE" id="PS50112">
    <property type="entry name" value="PAS"/>
    <property type="match status" value="2"/>
</dbReference>
<dbReference type="GO" id="GO:0016020">
    <property type="term" value="C:membrane"/>
    <property type="evidence" value="ECO:0007669"/>
    <property type="project" value="UniProtKB-SubCell"/>
</dbReference>
<dbReference type="Gene3D" id="3.30.450.20">
    <property type="entry name" value="PAS domain"/>
    <property type="match status" value="2"/>
</dbReference>
<dbReference type="PANTHER" id="PTHR43547:SF2">
    <property type="entry name" value="HYBRID SIGNAL TRANSDUCTION HISTIDINE KINASE C"/>
    <property type="match status" value="1"/>
</dbReference>
<dbReference type="FunFam" id="3.30.565.10:FF:000006">
    <property type="entry name" value="Sensor histidine kinase WalK"/>
    <property type="match status" value="1"/>
</dbReference>
<keyword evidence="5" id="KW-0808">Transferase</keyword>
<sequence>NVTIDNFDNSKSIFIIGKEANTKQYTMDMLEDLLDNMDTSAFIVSDKGQYLYVNKIYADLLNKKKEDIIQTYNNEHWNYETYKNYEKNNSEVFKIKRPKIFNERAIVGSHECWYKSYKAPIFDDNENPKYIVGTCKDISLTKAVSEELYKNYNTAILGKNLKEIEKYNYDPKKSLSDIATHIFEYTKADGMSLLIYNEKEEHLKSTINLGSIALPLKKDEFITLKKKELQSHIYRPYCNSIIAKEELHMILNKDDLQVDDFDYFGSYTIELHDEFIGLIGISYKKGNYPRFNCDEFMIHICNIIAMTIKNIRLSEKVCMESNKRKYTEKELERYLNISVDLMAIVGADNYIKRLSNSWENVLGWSEEELLSMKITDIIDPKQVQDFHKVKKSDLVGRVTRDIIKFRHKNGKDIYLEWSSEYIQDQQLYITVARDITKKLEIENEKRKLEEAVKLEVAKNELFSNMSHEFRTPINILLGTTQVISRNIENNNIDVKSLKKHCKYIKQNSYRLLRLVNNLIDINKMDIGVYNLRCSNQNIINVIEDITQSVVVYTKNNKINLLFDTDEEEVITYCDPDKIERIMLNILSNAVKYTPEGGFINVNIKTTSENVIVSIKDNGIGIPQEKLNVIFDRFEQVNSLLTRRREGSGIGLSIVKNLVEMHGGSISVYSEEGKGSEFVFTIPIKFKEGSNEEYDIDRKNKHVERCNIEFSDIYSM</sequence>
<keyword evidence="6" id="KW-0418">Kinase</keyword>
<name>A0A9X2MC60_9FIRM</name>
<evidence type="ECO:0000313" key="10">
    <source>
        <dbReference type="EMBL" id="MCR1824857.1"/>
    </source>
</evidence>
<evidence type="ECO:0000256" key="7">
    <source>
        <dbReference type="ARBA" id="ARBA00023012"/>
    </source>
</evidence>
<organism evidence="10 11">
    <name type="scientific">Terrisporobacter muris</name>
    <dbReference type="NCBI Taxonomy" id="2963284"/>
    <lineage>
        <taxon>Bacteria</taxon>
        <taxon>Bacillati</taxon>
        <taxon>Bacillota</taxon>
        <taxon>Clostridia</taxon>
        <taxon>Peptostreptococcales</taxon>
        <taxon>Peptostreptococcaceae</taxon>
        <taxon>Terrisporobacter</taxon>
    </lineage>
</organism>
<evidence type="ECO:0000256" key="5">
    <source>
        <dbReference type="ARBA" id="ARBA00022679"/>
    </source>
</evidence>
<dbReference type="InterPro" id="IPR035965">
    <property type="entry name" value="PAS-like_dom_sf"/>
</dbReference>
<dbReference type="InterPro" id="IPR004358">
    <property type="entry name" value="Sig_transdc_His_kin-like_C"/>
</dbReference>
<dbReference type="SUPFAM" id="SSF55785">
    <property type="entry name" value="PYP-like sensor domain (PAS domain)"/>
    <property type="match status" value="2"/>
</dbReference>
<dbReference type="Pfam" id="PF02518">
    <property type="entry name" value="HATPase_c"/>
    <property type="match status" value="1"/>
</dbReference>
<dbReference type="GO" id="GO:0000155">
    <property type="term" value="F:phosphorelay sensor kinase activity"/>
    <property type="evidence" value="ECO:0007669"/>
    <property type="project" value="InterPro"/>
</dbReference>
<dbReference type="EMBL" id="JANKBY010000434">
    <property type="protein sequence ID" value="MCR1824857.1"/>
    <property type="molecule type" value="Genomic_DNA"/>
</dbReference>
<keyword evidence="10" id="KW-0067">ATP-binding</keyword>
<keyword evidence="11" id="KW-1185">Reference proteome</keyword>
<evidence type="ECO:0000256" key="6">
    <source>
        <dbReference type="ARBA" id="ARBA00022777"/>
    </source>
</evidence>
<dbReference type="InterPro" id="IPR036097">
    <property type="entry name" value="HisK_dim/P_sf"/>
</dbReference>
<dbReference type="SMART" id="SM00388">
    <property type="entry name" value="HisKA"/>
    <property type="match status" value="1"/>
</dbReference>
<dbReference type="PANTHER" id="PTHR43547">
    <property type="entry name" value="TWO-COMPONENT HISTIDINE KINASE"/>
    <property type="match status" value="1"/>
</dbReference>
<evidence type="ECO:0000259" key="8">
    <source>
        <dbReference type="PROSITE" id="PS50109"/>
    </source>
</evidence>
<keyword evidence="10" id="KW-0547">Nucleotide-binding</keyword>